<name>A0AAD9H019_9STRA</name>
<feature type="region of interest" description="Disordered" evidence="1">
    <location>
        <begin position="308"/>
        <end position="330"/>
    </location>
</feature>
<accession>A0AAD9H019</accession>
<dbReference type="AlphaFoldDB" id="A0AAD9H019"/>
<protein>
    <submittedName>
        <fullName evidence="2">Uncharacterized protein</fullName>
    </submittedName>
</protein>
<evidence type="ECO:0000313" key="3">
    <source>
        <dbReference type="Proteomes" id="UP001259832"/>
    </source>
</evidence>
<comment type="caution">
    <text evidence="2">The sequence shown here is derived from an EMBL/GenBank/DDBJ whole genome shotgun (WGS) entry which is preliminary data.</text>
</comment>
<sequence length="539" mass="59794">MLCFYLIPMKAWSDEWRCAQLELCLRDEELFHGETVNFHVLAKVAQVSTNSKTKGEGPDGNGKLLQRWKEHCEGARMQIQIVQGLEGPLYASSPASSPTTLFRQETECSRVVITQLDDGTAPMVKLMAQFDLKVRHEFWGRELLLIVHITPKNLIVGIPGGSTEDGAVKLQLRGSVRNSKLEDGWMCSQLVSLTREEAQPTPVTTRRVEQTIAVTKPLHLEVETRELSGQRVGIIARASNTHSMLALAVRDLHLHLDQSLRTQDGVANHFRVVSGDKVPFPVVLHPHERYNFLFVMEPVVEVMDPDELSEVDDDNNQPTPARNSTQKKGKSLMGRYSADSALQHTLLTLSWQATDAAMDAITENRAVVWSPKTPSRPFSSFTSDEKKSQVQELVSYVLKGHMKQGEKLYADFKCVRLLADSALQVTVAPLASSISVGCAVTVCVTVLNRSTRTDFDLTLVLPSQSADGLDGSTSNIAPAFVGFEASHRLGSVRPGMSVRRSLHVAFIRLGKCRLGPFVLVDHLTCTCFVSDDWEVFIKH</sequence>
<organism evidence="2 3">
    <name type="scientific">Phytophthora citrophthora</name>
    <dbReference type="NCBI Taxonomy" id="4793"/>
    <lineage>
        <taxon>Eukaryota</taxon>
        <taxon>Sar</taxon>
        <taxon>Stramenopiles</taxon>
        <taxon>Oomycota</taxon>
        <taxon>Peronosporomycetes</taxon>
        <taxon>Peronosporales</taxon>
        <taxon>Peronosporaceae</taxon>
        <taxon>Phytophthora</taxon>
    </lineage>
</organism>
<dbReference type="Proteomes" id="UP001259832">
    <property type="component" value="Unassembled WGS sequence"/>
</dbReference>
<keyword evidence="3" id="KW-1185">Reference proteome</keyword>
<evidence type="ECO:0000313" key="2">
    <source>
        <dbReference type="EMBL" id="KAK1948057.1"/>
    </source>
</evidence>
<gene>
    <name evidence="2" type="ORF">P3T76_000347</name>
</gene>
<proteinExistence type="predicted"/>
<evidence type="ECO:0000256" key="1">
    <source>
        <dbReference type="SAM" id="MobiDB-lite"/>
    </source>
</evidence>
<reference evidence="2" key="1">
    <citation type="submission" date="2023-08" db="EMBL/GenBank/DDBJ databases">
        <title>Reference Genome Resource for the Citrus Pathogen Phytophthora citrophthora.</title>
        <authorList>
            <person name="Moller H."/>
            <person name="Coetzee B."/>
            <person name="Rose L.J."/>
            <person name="Van Niekerk J.M."/>
        </authorList>
    </citation>
    <scope>NUCLEOTIDE SEQUENCE</scope>
    <source>
        <strain evidence="2">STE-U-9442</strain>
    </source>
</reference>
<dbReference type="EMBL" id="JASMQC010000001">
    <property type="protein sequence ID" value="KAK1948057.1"/>
    <property type="molecule type" value="Genomic_DNA"/>
</dbReference>